<keyword evidence="4" id="KW-1185">Reference proteome</keyword>
<sequence length="535" mass="57179">MAWRGRAGSWALRVLIAAGTTAAHAHRAPGRLGGAHLHSRVARLRAPARVHMAGSRATVTKEVIVPVPAHHLYDMLANYSRYKEIWPGEYQAVQVLHQGKKGGRKEATTVEFIHKPVMGFGMRYALDVESVKDKSVLWTLNGSSLIESNVGGWRLTDLGDGSTKVSYGCEVELKASVPSFVTKFVLSQAFPKMLKTFSNSAAREWEVLQAEQRERFRRPLQAAAGSVNATMRSLELAAESTGSAAKLLATSTVAEISTRVEGALQTIRTAMKGTRDAYKDLEAPSDAALAPKNEALRSVLATADAMLENASNALKSVENATVLDISAKCDAAVAALDEIAEYASAVAEDLADRTSTTLADMSTGRYGINRTSVTTVVFSADDGNDSSDAAVSKPAPAWQRAVARSSSAVANAVLSVLEAVIPGERPETKPASKRVRLGNLLGFEWNRTHAARASAILRDTIAATTLLVLGGIVDVILDQRLGEQAPGVEAQRSIDTARINFRHFGSSGLFVTIGSRARTCDASAQRRSGGWRMSA</sequence>
<feature type="domain" description="Coenzyme Q-binding protein COQ10 START" evidence="2">
    <location>
        <begin position="65"/>
        <end position="197"/>
    </location>
</feature>
<dbReference type="Gene3D" id="3.30.530.20">
    <property type="match status" value="1"/>
</dbReference>
<feature type="signal peptide" evidence="1">
    <location>
        <begin position="1"/>
        <end position="25"/>
    </location>
</feature>
<dbReference type="Pfam" id="PF03364">
    <property type="entry name" value="Polyketide_cyc"/>
    <property type="match status" value="1"/>
</dbReference>
<accession>A0A8J5XVE4</accession>
<protein>
    <recommendedName>
        <fullName evidence="2">Coenzyme Q-binding protein COQ10 START domain-containing protein</fullName>
    </recommendedName>
</protein>
<evidence type="ECO:0000259" key="2">
    <source>
        <dbReference type="Pfam" id="PF03364"/>
    </source>
</evidence>
<evidence type="ECO:0000256" key="1">
    <source>
        <dbReference type="SAM" id="SignalP"/>
    </source>
</evidence>
<keyword evidence="1" id="KW-0732">Signal</keyword>
<dbReference type="InterPro" id="IPR023393">
    <property type="entry name" value="START-like_dom_sf"/>
</dbReference>
<feature type="chain" id="PRO_5035209337" description="Coenzyme Q-binding protein COQ10 START domain-containing protein" evidence="1">
    <location>
        <begin position="26"/>
        <end position="535"/>
    </location>
</feature>
<evidence type="ECO:0000313" key="4">
    <source>
        <dbReference type="Proteomes" id="UP000751190"/>
    </source>
</evidence>
<proteinExistence type="predicted"/>
<evidence type="ECO:0000313" key="3">
    <source>
        <dbReference type="EMBL" id="KAG8467224.1"/>
    </source>
</evidence>
<dbReference type="InterPro" id="IPR005031">
    <property type="entry name" value="COQ10_START"/>
</dbReference>
<dbReference type="SUPFAM" id="SSF55961">
    <property type="entry name" value="Bet v1-like"/>
    <property type="match status" value="1"/>
</dbReference>
<dbReference type="OrthoDB" id="10546146at2759"/>
<comment type="caution">
    <text evidence="3">The sequence shown here is derived from an EMBL/GenBank/DDBJ whole genome shotgun (WGS) entry which is preliminary data.</text>
</comment>
<reference evidence="3" key="1">
    <citation type="submission" date="2021-05" db="EMBL/GenBank/DDBJ databases">
        <title>The genome of the haptophyte Pavlova lutheri (Diacronema luteri, Pavlovales) - a model for lipid biosynthesis in eukaryotic algae.</title>
        <authorList>
            <person name="Hulatt C.J."/>
            <person name="Posewitz M.C."/>
        </authorList>
    </citation>
    <scope>NUCLEOTIDE SEQUENCE</scope>
    <source>
        <strain evidence="3">NIVA-4/92</strain>
    </source>
</reference>
<dbReference type="Proteomes" id="UP000751190">
    <property type="component" value="Unassembled WGS sequence"/>
</dbReference>
<dbReference type="AlphaFoldDB" id="A0A8J5XVE4"/>
<organism evidence="3 4">
    <name type="scientific">Diacronema lutheri</name>
    <name type="common">Unicellular marine alga</name>
    <name type="synonym">Monochrysis lutheri</name>
    <dbReference type="NCBI Taxonomy" id="2081491"/>
    <lineage>
        <taxon>Eukaryota</taxon>
        <taxon>Haptista</taxon>
        <taxon>Haptophyta</taxon>
        <taxon>Pavlovophyceae</taxon>
        <taxon>Pavlovales</taxon>
        <taxon>Pavlovaceae</taxon>
        <taxon>Diacronema</taxon>
    </lineage>
</organism>
<name>A0A8J5XVE4_DIALT</name>
<dbReference type="EMBL" id="JAGTXO010000006">
    <property type="protein sequence ID" value="KAG8467224.1"/>
    <property type="molecule type" value="Genomic_DNA"/>
</dbReference>
<gene>
    <name evidence="3" type="ORF">KFE25_000540</name>
</gene>